<feature type="compositionally biased region" description="Pro residues" evidence="2">
    <location>
        <begin position="136"/>
        <end position="153"/>
    </location>
</feature>
<dbReference type="EMBL" id="KK198759">
    <property type="protein sequence ID" value="KCW63628.1"/>
    <property type="molecule type" value="Genomic_DNA"/>
</dbReference>
<dbReference type="PANTHER" id="PTHR31304:SF1">
    <property type="entry name" value="LOB DOMAIN-CONTAINING PROTEIN 39"/>
    <property type="match status" value="1"/>
</dbReference>
<protein>
    <recommendedName>
        <fullName evidence="3">LOB domain-containing protein</fullName>
    </recommendedName>
</protein>
<feature type="region of interest" description="Disordered" evidence="2">
    <location>
        <begin position="124"/>
        <end position="214"/>
    </location>
</feature>
<proteinExistence type="inferred from homology"/>
<dbReference type="eggNOG" id="ENOG502SMY6">
    <property type="taxonomic scope" value="Eukaryota"/>
</dbReference>
<feature type="domain" description="LOB" evidence="3">
    <location>
        <begin position="1"/>
        <end position="107"/>
    </location>
</feature>
<evidence type="ECO:0000256" key="2">
    <source>
        <dbReference type="SAM" id="MobiDB-lite"/>
    </source>
</evidence>
<dbReference type="OrthoDB" id="1922547at2759"/>
<dbReference type="PANTHER" id="PTHR31304">
    <property type="entry name" value="LOB DOMAIN-CONTAINING PROTEIN 38"/>
    <property type="match status" value="1"/>
</dbReference>
<dbReference type="Pfam" id="PF03195">
    <property type="entry name" value="LOB"/>
    <property type="match status" value="1"/>
</dbReference>
<dbReference type="InterPro" id="IPR004883">
    <property type="entry name" value="LOB"/>
</dbReference>
<evidence type="ECO:0000313" key="4">
    <source>
        <dbReference type="EMBL" id="KCW63628.1"/>
    </source>
</evidence>
<dbReference type="KEGG" id="egr:104453101"/>
<dbReference type="PROSITE" id="PS50891">
    <property type="entry name" value="LOB"/>
    <property type="match status" value="1"/>
</dbReference>
<organism evidence="4">
    <name type="scientific">Eucalyptus grandis</name>
    <name type="common">Flooded gum</name>
    <dbReference type="NCBI Taxonomy" id="71139"/>
    <lineage>
        <taxon>Eukaryota</taxon>
        <taxon>Viridiplantae</taxon>
        <taxon>Streptophyta</taxon>
        <taxon>Embryophyta</taxon>
        <taxon>Tracheophyta</taxon>
        <taxon>Spermatophyta</taxon>
        <taxon>Magnoliopsida</taxon>
        <taxon>eudicotyledons</taxon>
        <taxon>Gunneridae</taxon>
        <taxon>Pentapetalae</taxon>
        <taxon>rosids</taxon>
        <taxon>malvids</taxon>
        <taxon>Myrtales</taxon>
        <taxon>Myrtaceae</taxon>
        <taxon>Myrtoideae</taxon>
        <taxon>Eucalypteae</taxon>
        <taxon>Eucalyptus</taxon>
    </lineage>
</organism>
<accession>A0A059BBY2</accession>
<dbReference type="STRING" id="71139.A0A059BBY2"/>
<feature type="compositionally biased region" description="Basic and acidic residues" evidence="2">
    <location>
        <begin position="155"/>
        <end position="169"/>
    </location>
</feature>
<evidence type="ECO:0000259" key="3">
    <source>
        <dbReference type="PROSITE" id="PS50891"/>
    </source>
</evidence>
<comment type="similarity">
    <text evidence="1">Belongs to the LOB domain-containing protein family.</text>
</comment>
<feature type="compositionally biased region" description="Basic and acidic residues" evidence="2">
    <location>
        <begin position="124"/>
        <end position="134"/>
    </location>
</feature>
<dbReference type="GO" id="GO:0010468">
    <property type="term" value="P:regulation of gene expression"/>
    <property type="evidence" value="ECO:0000318"/>
    <property type="project" value="GO_Central"/>
</dbReference>
<gene>
    <name evidence="4" type="ORF">EUGRSUZ_G01261</name>
</gene>
<dbReference type="AlphaFoldDB" id="A0A059BBY2"/>
<dbReference type="InParanoid" id="A0A059BBY2"/>
<reference evidence="4" key="1">
    <citation type="submission" date="2013-07" db="EMBL/GenBank/DDBJ databases">
        <title>The genome of Eucalyptus grandis.</title>
        <authorList>
            <person name="Schmutz J."/>
            <person name="Hayes R."/>
            <person name="Myburg A."/>
            <person name="Tuskan G."/>
            <person name="Grattapaglia D."/>
            <person name="Rokhsar D.S."/>
        </authorList>
    </citation>
    <scope>NUCLEOTIDE SEQUENCE</scope>
    <source>
        <tissue evidence="4">Leaf extractions</tissue>
    </source>
</reference>
<sequence>MSCNGCRVLRKGCSDTCMLRQCLQLIDSPQAQAHATLFVAKFFGRAALMSFVSAVPASHRAALFQSLLFEAVGRTVNPVGGAVGLIWAGNWRLCEAAVDTVLRGGAPHALLEPADAVPSFELDRSSVSEADHFRPRSPPSPPPPPPPPPPRHPQPPRDEPTKAGEDRLDLSLMSPDLRRRRRRRPATPSEEGEESETTTATWRSGSSEGGWPRQDAKLLRLFV</sequence>
<evidence type="ECO:0000256" key="1">
    <source>
        <dbReference type="ARBA" id="ARBA00005474"/>
    </source>
</evidence>
<name>A0A059BBY2_EUCGR</name>
<dbReference type="Gramene" id="KCW63628">
    <property type="protein sequence ID" value="KCW63628"/>
    <property type="gene ID" value="EUGRSUZ_G01261"/>
</dbReference>